<keyword evidence="6 7" id="KW-0472">Membrane</keyword>
<feature type="transmembrane region" description="Helical" evidence="7">
    <location>
        <begin position="126"/>
        <end position="144"/>
    </location>
</feature>
<dbReference type="SUPFAM" id="SSF160240">
    <property type="entry name" value="Cation efflux protein cytoplasmic domain-like"/>
    <property type="match status" value="1"/>
</dbReference>
<feature type="transmembrane region" description="Helical" evidence="7">
    <location>
        <begin position="90"/>
        <end position="114"/>
    </location>
</feature>
<dbReference type="GO" id="GO:0015341">
    <property type="term" value="F:zinc efflux antiporter activity"/>
    <property type="evidence" value="ECO:0007669"/>
    <property type="project" value="TreeGrafter"/>
</dbReference>
<evidence type="ECO:0000256" key="3">
    <source>
        <dbReference type="ARBA" id="ARBA00022448"/>
    </source>
</evidence>
<gene>
    <name evidence="9" type="ORF">IPN02_10385</name>
</gene>
<dbReference type="PANTHER" id="PTHR43840:SF15">
    <property type="entry name" value="MITOCHONDRIAL METAL TRANSPORTER 1-RELATED"/>
    <property type="match status" value="1"/>
</dbReference>
<evidence type="ECO:0000259" key="8">
    <source>
        <dbReference type="Pfam" id="PF01545"/>
    </source>
</evidence>
<name>A0A936NBF3_9ACTN</name>
<protein>
    <submittedName>
        <fullName evidence="9">Cation transporter</fullName>
    </submittedName>
</protein>
<comment type="subcellular location">
    <subcellularLocation>
        <location evidence="1">Membrane</location>
        <topology evidence="1">Multi-pass membrane protein</topology>
    </subcellularLocation>
</comment>
<dbReference type="GO" id="GO:0005886">
    <property type="term" value="C:plasma membrane"/>
    <property type="evidence" value="ECO:0007669"/>
    <property type="project" value="TreeGrafter"/>
</dbReference>
<evidence type="ECO:0000256" key="5">
    <source>
        <dbReference type="ARBA" id="ARBA00022989"/>
    </source>
</evidence>
<evidence type="ECO:0000256" key="1">
    <source>
        <dbReference type="ARBA" id="ARBA00004141"/>
    </source>
</evidence>
<dbReference type="GO" id="GO:0015093">
    <property type="term" value="F:ferrous iron transmembrane transporter activity"/>
    <property type="evidence" value="ECO:0007669"/>
    <property type="project" value="TreeGrafter"/>
</dbReference>
<evidence type="ECO:0000313" key="10">
    <source>
        <dbReference type="Proteomes" id="UP000727993"/>
    </source>
</evidence>
<keyword evidence="4 7" id="KW-0812">Transmembrane</keyword>
<dbReference type="GO" id="GO:0006882">
    <property type="term" value="P:intracellular zinc ion homeostasis"/>
    <property type="evidence" value="ECO:0007669"/>
    <property type="project" value="TreeGrafter"/>
</dbReference>
<dbReference type="SUPFAM" id="SSF161111">
    <property type="entry name" value="Cation efflux protein transmembrane domain-like"/>
    <property type="match status" value="1"/>
</dbReference>
<sequence>MVDTLAAGNARSTETASEQRVLRVSMLVGVALCILGIGWGIVGGSQMILFDGVYALVGISLTWVSLWASRIVEAGPTARYPWGREALTPMVIAFQGIPLFATCVYAVVDAVATIRDGGSEVTGASGVGYGLISLAAAVVAYLWIRRHAAHSDLMSAEATQWMAGAALSVGMVVGFGAVIALNGTAWAGAGRYIDPAMVIAACVVLVPAPFGMVRSTLVELLEGAPGEQVQQPVRSAVDDVKRRFGLGDHHLRLAKAGRKLYVEVDFVVPEDYVVRDEDTVRHNLLARLEQLPHDMWLSVEFTADPTWGE</sequence>
<dbReference type="InterPro" id="IPR027469">
    <property type="entry name" value="Cation_efflux_TMD_sf"/>
</dbReference>
<dbReference type="PANTHER" id="PTHR43840">
    <property type="entry name" value="MITOCHONDRIAL METAL TRANSPORTER 1-RELATED"/>
    <property type="match status" value="1"/>
</dbReference>
<dbReference type="Gene3D" id="1.20.1510.10">
    <property type="entry name" value="Cation efflux protein transmembrane domain"/>
    <property type="match status" value="1"/>
</dbReference>
<evidence type="ECO:0000256" key="2">
    <source>
        <dbReference type="ARBA" id="ARBA00008114"/>
    </source>
</evidence>
<evidence type="ECO:0000313" key="9">
    <source>
        <dbReference type="EMBL" id="MBK9297215.1"/>
    </source>
</evidence>
<organism evidence="9 10">
    <name type="scientific">Candidatus Neomicrothrix subdominans</name>
    <dbReference type="NCBI Taxonomy" id="2954438"/>
    <lineage>
        <taxon>Bacteria</taxon>
        <taxon>Bacillati</taxon>
        <taxon>Actinomycetota</taxon>
        <taxon>Acidimicrobiia</taxon>
        <taxon>Acidimicrobiales</taxon>
        <taxon>Microthrixaceae</taxon>
        <taxon>Candidatus Neomicrothrix</taxon>
    </lineage>
</organism>
<feature type="transmembrane region" description="Helical" evidence="7">
    <location>
        <begin position="165"/>
        <end position="186"/>
    </location>
</feature>
<dbReference type="InterPro" id="IPR058533">
    <property type="entry name" value="Cation_efflux_TM"/>
</dbReference>
<feature type="transmembrane region" description="Helical" evidence="7">
    <location>
        <begin position="48"/>
        <end position="69"/>
    </location>
</feature>
<keyword evidence="3" id="KW-0813">Transport</keyword>
<dbReference type="EMBL" id="JADJZA010000007">
    <property type="protein sequence ID" value="MBK9297215.1"/>
    <property type="molecule type" value="Genomic_DNA"/>
</dbReference>
<feature type="transmembrane region" description="Helical" evidence="7">
    <location>
        <begin position="21"/>
        <end position="42"/>
    </location>
</feature>
<reference evidence="9 10" key="1">
    <citation type="submission" date="2020-10" db="EMBL/GenBank/DDBJ databases">
        <title>Connecting structure to function with the recovery of over 1000 high-quality activated sludge metagenome-assembled genomes encoding full-length rRNA genes using long-read sequencing.</title>
        <authorList>
            <person name="Singleton C.M."/>
            <person name="Petriglieri F."/>
            <person name="Kristensen J.M."/>
            <person name="Kirkegaard R.H."/>
            <person name="Michaelsen T.Y."/>
            <person name="Andersen M.H."/>
            <person name="Karst S.M."/>
            <person name="Dueholm M.S."/>
            <person name="Nielsen P.H."/>
            <person name="Albertsen M."/>
        </authorList>
    </citation>
    <scope>NUCLEOTIDE SEQUENCE [LARGE SCALE GENOMIC DNA]</scope>
    <source>
        <strain evidence="9">Lyne_18-Q3-R50-59_MAXAC.006</strain>
    </source>
</reference>
<feature type="transmembrane region" description="Helical" evidence="7">
    <location>
        <begin position="192"/>
        <end position="213"/>
    </location>
</feature>
<dbReference type="GO" id="GO:0015086">
    <property type="term" value="F:cadmium ion transmembrane transporter activity"/>
    <property type="evidence" value="ECO:0007669"/>
    <property type="project" value="TreeGrafter"/>
</dbReference>
<dbReference type="Proteomes" id="UP000727993">
    <property type="component" value="Unassembled WGS sequence"/>
</dbReference>
<evidence type="ECO:0000256" key="4">
    <source>
        <dbReference type="ARBA" id="ARBA00022692"/>
    </source>
</evidence>
<comment type="similarity">
    <text evidence="2">Belongs to the cation diffusion facilitator (CDF) transporter (TC 2.A.4) family.</text>
</comment>
<keyword evidence="5 7" id="KW-1133">Transmembrane helix</keyword>
<comment type="caution">
    <text evidence="9">The sequence shown here is derived from an EMBL/GenBank/DDBJ whole genome shotgun (WGS) entry which is preliminary data.</text>
</comment>
<accession>A0A936NBF3</accession>
<feature type="domain" description="Cation efflux protein transmembrane" evidence="8">
    <location>
        <begin position="23"/>
        <end position="221"/>
    </location>
</feature>
<evidence type="ECO:0000256" key="7">
    <source>
        <dbReference type="SAM" id="Phobius"/>
    </source>
</evidence>
<dbReference type="InterPro" id="IPR050291">
    <property type="entry name" value="CDF_Transporter"/>
</dbReference>
<dbReference type="Pfam" id="PF01545">
    <property type="entry name" value="Cation_efflux"/>
    <property type="match status" value="1"/>
</dbReference>
<evidence type="ECO:0000256" key="6">
    <source>
        <dbReference type="ARBA" id="ARBA00023136"/>
    </source>
</evidence>
<dbReference type="InterPro" id="IPR036837">
    <property type="entry name" value="Cation_efflux_CTD_sf"/>
</dbReference>
<proteinExistence type="inferred from homology"/>
<dbReference type="AlphaFoldDB" id="A0A936NBF3"/>